<feature type="chain" id="PRO_5037248659" evidence="1">
    <location>
        <begin position="19"/>
        <end position="169"/>
    </location>
</feature>
<evidence type="ECO:0000256" key="1">
    <source>
        <dbReference type="SAM" id="SignalP"/>
    </source>
</evidence>
<sequence length="169" mass="19009">MAAFTIFSLFFVGAVVIAQIDDGNNHFLQVLCTELHATPVGSTYNSTDAVMQACVDGNTCIGFKTISDNVYQLLYQLTGYEFDDTDDYYLWDKSNGETYQNAPNELDPKILFAIYSPGQCPVRFYEETTICRGSITSDICYSYPTYMAPQHDGTFCRVLTKQQVLDSWA</sequence>
<keyword evidence="2" id="KW-1185">Reference proteome</keyword>
<accession>A0A914QFH5</accession>
<proteinExistence type="predicted"/>
<name>A0A914QFH5_9BILA</name>
<evidence type="ECO:0000313" key="3">
    <source>
        <dbReference type="WBParaSite" id="PDA_v2.g30132.t1"/>
    </source>
</evidence>
<evidence type="ECO:0000313" key="2">
    <source>
        <dbReference type="Proteomes" id="UP000887578"/>
    </source>
</evidence>
<feature type="signal peptide" evidence="1">
    <location>
        <begin position="1"/>
        <end position="18"/>
    </location>
</feature>
<reference evidence="3" key="1">
    <citation type="submission" date="2022-11" db="UniProtKB">
        <authorList>
            <consortium name="WormBaseParasite"/>
        </authorList>
    </citation>
    <scope>IDENTIFICATION</scope>
</reference>
<dbReference type="AlphaFoldDB" id="A0A914QFH5"/>
<protein>
    <submittedName>
        <fullName evidence="3">Uncharacterized protein</fullName>
    </submittedName>
</protein>
<dbReference type="WBParaSite" id="PDA_v2.g30132.t1">
    <property type="protein sequence ID" value="PDA_v2.g30132.t1"/>
    <property type="gene ID" value="PDA_v2.g30132"/>
</dbReference>
<dbReference type="Proteomes" id="UP000887578">
    <property type="component" value="Unplaced"/>
</dbReference>
<keyword evidence="1" id="KW-0732">Signal</keyword>
<organism evidence="2 3">
    <name type="scientific">Panagrolaimus davidi</name>
    <dbReference type="NCBI Taxonomy" id="227884"/>
    <lineage>
        <taxon>Eukaryota</taxon>
        <taxon>Metazoa</taxon>
        <taxon>Ecdysozoa</taxon>
        <taxon>Nematoda</taxon>
        <taxon>Chromadorea</taxon>
        <taxon>Rhabditida</taxon>
        <taxon>Tylenchina</taxon>
        <taxon>Panagrolaimomorpha</taxon>
        <taxon>Panagrolaimoidea</taxon>
        <taxon>Panagrolaimidae</taxon>
        <taxon>Panagrolaimus</taxon>
    </lineage>
</organism>